<gene>
    <name evidence="1" type="ORF">AOB46_10830</name>
</gene>
<proteinExistence type="predicted"/>
<sequence>MNFHRESFIIIVFSHTSICTLEIPGLQTIKIPNKKASRLGGFNIFSLENYSNKVNGLSK</sequence>
<dbReference type="Proteomes" id="UP000037953">
    <property type="component" value="Unassembled WGS sequence"/>
</dbReference>
<dbReference type="EMBL" id="LJOD01000006">
    <property type="protein sequence ID" value="KPE51156.1"/>
    <property type="molecule type" value="Genomic_DNA"/>
</dbReference>
<evidence type="ECO:0000313" key="2">
    <source>
        <dbReference type="Proteomes" id="UP000037953"/>
    </source>
</evidence>
<dbReference type="AlphaFoldDB" id="A0A0N0ZUI5"/>
<evidence type="ECO:0000313" key="1">
    <source>
        <dbReference type="EMBL" id="KPE51156.1"/>
    </source>
</evidence>
<accession>A0A0N0ZUI5</accession>
<organism evidence="1 2">
    <name type="scientific">Chryseobacterium indologenes</name>
    <name type="common">Flavobacterium indologenes</name>
    <dbReference type="NCBI Taxonomy" id="253"/>
    <lineage>
        <taxon>Bacteria</taxon>
        <taxon>Pseudomonadati</taxon>
        <taxon>Bacteroidota</taxon>
        <taxon>Flavobacteriia</taxon>
        <taxon>Flavobacteriales</taxon>
        <taxon>Weeksellaceae</taxon>
        <taxon>Chryseobacterium group</taxon>
        <taxon>Chryseobacterium</taxon>
    </lineage>
</organism>
<name>A0A0N0ZUI5_CHRID</name>
<reference evidence="2" key="2">
    <citation type="submission" date="2015-09" db="EMBL/GenBank/DDBJ databases">
        <title>Draft genome sequence of a multidrug-resistant Chryseobacterium indologenes isolate from Malaysia.</title>
        <authorList>
            <person name="Yu C.Y."/>
            <person name="Ang G.Y."/>
            <person name="Chan K.-G."/>
        </authorList>
    </citation>
    <scope>NUCLEOTIDE SEQUENCE [LARGE SCALE GENOMIC DNA]</scope>
    <source>
        <strain evidence="2">CI_885</strain>
    </source>
</reference>
<protein>
    <submittedName>
        <fullName evidence="1">Uncharacterized protein</fullName>
    </submittedName>
</protein>
<comment type="caution">
    <text evidence="1">The sequence shown here is derived from an EMBL/GenBank/DDBJ whole genome shotgun (WGS) entry which is preliminary data.</text>
</comment>
<reference evidence="1 2" key="1">
    <citation type="journal article" date="2015" name="Genom Data">
        <title>Draft genome sequence of a multidrug-resistant Chryseobacterium indologenes isolate from Malaysia.</title>
        <authorList>
            <person name="Yu C.Y."/>
            <person name="Ang G.Y."/>
            <person name="Cheng H.J."/>
            <person name="Cheong Y.M."/>
            <person name="Yin W.F."/>
            <person name="Chan K.G."/>
        </authorList>
    </citation>
    <scope>NUCLEOTIDE SEQUENCE [LARGE SCALE GENOMIC DNA]</scope>
    <source>
        <strain evidence="1 2">CI_885</strain>
    </source>
</reference>